<dbReference type="AlphaFoldDB" id="A0AAW2Z8X0"/>
<evidence type="ECO:0000313" key="3">
    <source>
        <dbReference type="EMBL" id="KAL0485652.1"/>
    </source>
</evidence>
<evidence type="ECO:0000256" key="1">
    <source>
        <dbReference type="SAM" id="MobiDB-lite"/>
    </source>
</evidence>
<feature type="chain" id="PRO_5043980143" evidence="2">
    <location>
        <begin position="21"/>
        <end position="355"/>
    </location>
</feature>
<keyword evidence="2" id="KW-0732">Signal</keyword>
<keyword evidence="4" id="KW-1185">Reference proteome</keyword>
<evidence type="ECO:0000256" key="2">
    <source>
        <dbReference type="SAM" id="SignalP"/>
    </source>
</evidence>
<protein>
    <submittedName>
        <fullName evidence="3">Laminin subunit gamma</fullName>
    </submittedName>
</protein>
<dbReference type="EMBL" id="JAOPGA020001155">
    <property type="protein sequence ID" value="KAL0485652.1"/>
    <property type="molecule type" value="Genomic_DNA"/>
</dbReference>
<evidence type="ECO:0000313" key="4">
    <source>
        <dbReference type="Proteomes" id="UP001431209"/>
    </source>
</evidence>
<feature type="signal peptide" evidence="2">
    <location>
        <begin position="1"/>
        <end position="20"/>
    </location>
</feature>
<dbReference type="Proteomes" id="UP001431209">
    <property type="component" value="Unassembled WGS sequence"/>
</dbReference>
<accession>A0AAW2Z8X0</accession>
<reference evidence="3 4" key="1">
    <citation type="submission" date="2024-03" db="EMBL/GenBank/DDBJ databases">
        <title>The Acrasis kona genome and developmental transcriptomes reveal deep origins of eukaryotic multicellular pathways.</title>
        <authorList>
            <person name="Sheikh S."/>
            <person name="Fu C.-J."/>
            <person name="Brown M.W."/>
            <person name="Baldauf S.L."/>
        </authorList>
    </citation>
    <scope>NUCLEOTIDE SEQUENCE [LARGE SCALE GENOMIC DNA]</scope>
    <source>
        <strain evidence="3 4">ATCC MYA-3509</strain>
    </source>
</reference>
<proteinExistence type="predicted"/>
<sequence length="355" mass="40094">MRTVVLVLFALCALLAFVYTEEQAQEVAPALRADVNQADAQQAGELKVDVQQADAQQAEEQKVDTLTAEELSIQNAISESVRNRRQNFKSLSPAEQQKIRQAKAVTKKLLPPRNKLIAINGQLIPATTVKKNVKTIVKVEKVNKQAATNAKKSKKLEKKAQEQQKKVTNLKNRIEKLKSSNSKSKKTQRKIKHLNKKLRKANKKLRKCQKAQKKAAKKVASQKKFLINNTSVAQLQLTIKKNVVEYKKKTHALVKNMNKQVKVASKKPTNANIIVAKKSVKEVLKHARNTAEIKRLLSKAEGNIKKLVKKAYRSEGKFMKKNVKKALKTLKKAAKKHKKAVKKNKKAKRQCKCQK</sequence>
<feature type="region of interest" description="Disordered" evidence="1">
    <location>
        <begin position="147"/>
        <end position="190"/>
    </location>
</feature>
<comment type="caution">
    <text evidence="3">The sequence shown here is derived from an EMBL/GenBank/DDBJ whole genome shotgun (WGS) entry which is preliminary data.</text>
</comment>
<name>A0AAW2Z8X0_9EUKA</name>
<gene>
    <name evidence="3" type="ORF">AKO1_011925</name>
</gene>
<organism evidence="3 4">
    <name type="scientific">Acrasis kona</name>
    <dbReference type="NCBI Taxonomy" id="1008807"/>
    <lineage>
        <taxon>Eukaryota</taxon>
        <taxon>Discoba</taxon>
        <taxon>Heterolobosea</taxon>
        <taxon>Tetramitia</taxon>
        <taxon>Eutetramitia</taxon>
        <taxon>Acrasidae</taxon>
        <taxon>Acrasis</taxon>
    </lineage>
</organism>
<feature type="region of interest" description="Disordered" evidence="1">
    <location>
        <begin position="333"/>
        <end position="355"/>
    </location>
</feature>